<keyword evidence="2" id="KW-0812">Transmembrane</keyword>
<feature type="region of interest" description="Disordered" evidence="1">
    <location>
        <begin position="48"/>
        <end position="100"/>
    </location>
</feature>
<keyword evidence="2" id="KW-0472">Membrane</keyword>
<comment type="caution">
    <text evidence="3">The sequence shown here is derived from an EMBL/GenBank/DDBJ whole genome shotgun (WGS) entry which is preliminary data.</text>
</comment>
<feature type="transmembrane region" description="Helical" evidence="2">
    <location>
        <begin position="12"/>
        <end position="40"/>
    </location>
</feature>
<evidence type="ECO:0000256" key="2">
    <source>
        <dbReference type="SAM" id="Phobius"/>
    </source>
</evidence>
<organism evidence="3 4">
    <name type="scientific">Imshaugia aleurites</name>
    <dbReference type="NCBI Taxonomy" id="172621"/>
    <lineage>
        <taxon>Eukaryota</taxon>
        <taxon>Fungi</taxon>
        <taxon>Dikarya</taxon>
        <taxon>Ascomycota</taxon>
        <taxon>Pezizomycotina</taxon>
        <taxon>Lecanoromycetes</taxon>
        <taxon>OSLEUM clade</taxon>
        <taxon>Lecanoromycetidae</taxon>
        <taxon>Lecanorales</taxon>
        <taxon>Lecanorineae</taxon>
        <taxon>Parmeliaceae</taxon>
        <taxon>Imshaugia</taxon>
    </lineage>
</organism>
<keyword evidence="4" id="KW-1185">Reference proteome</keyword>
<dbReference type="EMBL" id="CAJPDT010000020">
    <property type="protein sequence ID" value="CAF9918436.1"/>
    <property type="molecule type" value="Genomic_DNA"/>
</dbReference>
<evidence type="ECO:0000313" key="3">
    <source>
        <dbReference type="EMBL" id="CAF9918436.1"/>
    </source>
</evidence>
<accession>A0A8H3F5B0</accession>
<keyword evidence="2" id="KW-1133">Transmembrane helix</keyword>
<evidence type="ECO:0000313" key="4">
    <source>
        <dbReference type="Proteomes" id="UP000664534"/>
    </source>
</evidence>
<feature type="region of interest" description="Disordered" evidence="1">
    <location>
        <begin position="132"/>
        <end position="255"/>
    </location>
</feature>
<evidence type="ECO:0000256" key="1">
    <source>
        <dbReference type="SAM" id="MobiDB-lite"/>
    </source>
</evidence>
<name>A0A8H3F5B0_9LECA</name>
<feature type="compositionally biased region" description="Basic and acidic residues" evidence="1">
    <location>
        <begin position="298"/>
        <end position="315"/>
    </location>
</feature>
<gene>
    <name evidence="3" type="ORF">IMSHALPRED_004306</name>
</gene>
<feature type="compositionally biased region" description="Basic and acidic residues" evidence="1">
    <location>
        <begin position="322"/>
        <end position="371"/>
    </location>
</feature>
<dbReference type="Proteomes" id="UP000664534">
    <property type="component" value="Unassembled WGS sequence"/>
</dbReference>
<reference evidence="3" key="1">
    <citation type="submission" date="2021-03" db="EMBL/GenBank/DDBJ databases">
        <authorList>
            <person name="Tagirdzhanova G."/>
        </authorList>
    </citation>
    <scope>NUCLEOTIDE SEQUENCE</scope>
</reference>
<feature type="compositionally biased region" description="Basic and acidic residues" evidence="1">
    <location>
        <begin position="222"/>
        <end position="240"/>
    </location>
</feature>
<dbReference type="AlphaFoldDB" id="A0A8H3F5B0"/>
<dbReference type="OrthoDB" id="10644154at2759"/>
<proteinExistence type="predicted"/>
<protein>
    <submittedName>
        <fullName evidence="3">Uncharacterized protein</fullName>
    </submittedName>
</protein>
<feature type="compositionally biased region" description="Polar residues" evidence="1">
    <location>
        <begin position="151"/>
        <end position="168"/>
    </location>
</feature>
<feature type="compositionally biased region" description="Polar residues" evidence="1">
    <location>
        <begin position="70"/>
        <end position="79"/>
    </location>
</feature>
<feature type="region of interest" description="Disordered" evidence="1">
    <location>
        <begin position="298"/>
        <end position="371"/>
    </location>
</feature>
<sequence>MVSSSSNLSGSTIAAIAIGTVLAVGVVCLLLFYPQFLFAWRMKSRSRHRPSETQDVPLKEPPLQRPGRASGNNVSSNGTGDRGRRRRDPAVVHDRITQPQGNHIVVSRPSRSHVIVNNNIYINSNDYLQPLPALNSQRNRDPAPPVVGIPPNTQHLSGIRNYQFSSPPNGGVPPQRRRRSEPPVPPPREPAAGQPNASSFWNVGDWARGVTSEQAPQSPARGRTDSLFGRREQPPLRHAEGSPTRGRALHVPGTFPEDDEVEKIFQLVTAPARVHVPSAPTHGDNGFWVRGARENRWRRQEKDDRRDRHEREDRRERHKREERRERDRYEREERRERDRLEREDRRERQEREERRERQEREDRRERQEGDRAVSLEEYRRLRR</sequence>